<keyword evidence="3 9" id="KW-0732">Signal</keyword>
<dbReference type="AlphaFoldDB" id="A0A367JMR6"/>
<dbReference type="SUPFAM" id="SSF55545">
    <property type="entry name" value="beta-N-acetylhexosaminidase-like domain"/>
    <property type="match status" value="1"/>
</dbReference>
<evidence type="ECO:0000256" key="6">
    <source>
        <dbReference type="ARBA" id="ARBA00023295"/>
    </source>
</evidence>
<evidence type="ECO:0000256" key="7">
    <source>
        <dbReference type="PIRNR" id="PIRNR001093"/>
    </source>
</evidence>
<dbReference type="Proteomes" id="UP000253551">
    <property type="component" value="Unassembled WGS sequence"/>
</dbReference>
<evidence type="ECO:0000313" key="12">
    <source>
        <dbReference type="EMBL" id="RCH90991.1"/>
    </source>
</evidence>
<feature type="domain" description="Beta-hexosaminidase eukaryotic type N-terminal" evidence="11">
    <location>
        <begin position="23"/>
        <end position="139"/>
    </location>
</feature>
<proteinExistence type="inferred from homology"/>
<dbReference type="SUPFAM" id="SSF51445">
    <property type="entry name" value="(Trans)glycosidases"/>
    <property type="match status" value="1"/>
</dbReference>
<dbReference type="InterPro" id="IPR029019">
    <property type="entry name" value="HEX_eukaryotic_N"/>
</dbReference>
<evidence type="ECO:0000256" key="4">
    <source>
        <dbReference type="ARBA" id="ARBA00022801"/>
    </source>
</evidence>
<dbReference type="Pfam" id="PF14845">
    <property type="entry name" value="Glycohydro_20b2"/>
    <property type="match status" value="1"/>
</dbReference>
<organism evidence="12 13">
    <name type="scientific">Rhizopus stolonifer</name>
    <name type="common">Rhizopus nigricans</name>
    <dbReference type="NCBI Taxonomy" id="4846"/>
    <lineage>
        <taxon>Eukaryota</taxon>
        <taxon>Fungi</taxon>
        <taxon>Fungi incertae sedis</taxon>
        <taxon>Mucoromycota</taxon>
        <taxon>Mucoromycotina</taxon>
        <taxon>Mucoromycetes</taxon>
        <taxon>Mucorales</taxon>
        <taxon>Mucorineae</taxon>
        <taxon>Rhizopodaceae</taxon>
        <taxon>Rhizopus</taxon>
    </lineage>
</organism>
<dbReference type="Gene3D" id="3.30.379.10">
    <property type="entry name" value="Chitobiase/beta-hexosaminidase domain 2-like"/>
    <property type="match status" value="1"/>
</dbReference>
<dbReference type="PIRSF" id="PIRSF001093">
    <property type="entry name" value="B-hxosamndse_ab_euk"/>
    <property type="match status" value="1"/>
</dbReference>
<dbReference type="InterPro" id="IPR025705">
    <property type="entry name" value="Beta_hexosaminidase_sua/sub"/>
</dbReference>
<dbReference type="PRINTS" id="PR00738">
    <property type="entry name" value="GLHYDRLASE20"/>
</dbReference>
<evidence type="ECO:0000256" key="3">
    <source>
        <dbReference type="ARBA" id="ARBA00022729"/>
    </source>
</evidence>
<dbReference type="PANTHER" id="PTHR22600:SF26">
    <property type="entry name" value="BETA-N-ACETYLHEXOSAMINIDASE"/>
    <property type="match status" value="1"/>
</dbReference>
<gene>
    <name evidence="12" type="ORF">CU098_005093</name>
</gene>
<name>A0A367JMR6_RHIST</name>
<dbReference type="STRING" id="4846.A0A367JMR6"/>
<keyword evidence="4 7" id="KW-0378">Hydrolase</keyword>
<evidence type="ECO:0000259" key="11">
    <source>
        <dbReference type="Pfam" id="PF14845"/>
    </source>
</evidence>
<evidence type="ECO:0000256" key="1">
    <source>
        <dbReference type="ARBA" id="ARBA00001231"/>
    </source>
</evidence>
<dbReference type="EC" id="3.2.1.52" evidence="7"/>
<comment type="caution">
    <text evidence="12">The sequence shown here is derived from an EMBL/GenBank/DDBJ whole genome shotgun (WGS) entry which is preliminary data.</text>
</comment>
<accession>A0A367JMR6</accession>
<dbReference type="GO" id="GO:0016020">
    <property type="term" value="C:membrane"/>
    <property type="evidence" value="ECO:0007669"/>
    <property type="project" value="TreeGrafter"/>
</dbReference>
<dbReference type="GO" id="GO:0004563">
    <property type="term" value="F:beta-N-acetylhexosaminidase activity"/>
    <property type="evidence" value="ECO:0007669"/>
    <property type="project" value="UniProtKB-EC"/>
</dbReference>
<evidence type="ECO:0000256" key="9">
    <source>
        <dbReference type="SAM" id="SignalP"/>
    </source>
</evidence>
<dbReference type="InterPro" id="IPR015883">
    <property type="entry name" value="Glyco_hydro_20_cat"/>
</dbReference>
<dbReference type="GO" id="GO:0005975">
    <property type="term" value="P:carbohydrate metabolic process"/>
    <property type="evidence" value="ECO:0007669"/>
    <property type="project" value="InterPro"/>
</dbReference>
<feature type="active site" description="Proton donor" evidence="8">
    <location>
        <position position="318"/>
    </location>
</feature>
<feature type="domain" description="Glycoside hydrolase family 20 catalytic" evidence="10">
    <location>
        <begin position="160"/>
        <end position="503"/>
    </location>
</feature>
<keyword evidence="5" id="KW-0325">Glycoprotein</keyword>
<sequence>MRFMITFAILTAFFAISEAKTLLFPIPQNVSWTGAQITLVDNFEITGAKNIHVQEAADRYRKLIHKERWVPVQVTDPQELVEGEDLERLVISVIDDQAKLDIHVDESYTLCVPAQGGEASLKAATWIGALRGLETFSQLVQAKEDALVAHTVDIQDAPTFTHRGILLDTSRNFYPIKAMKRMIDAMAYNKMNVLHWHVTDSQSWPLYIQSHPELTQEGAYTQRMVYSRHDVKALIRHGQSRGIRILPEIDMPAHTDSIALSHPELVACHGLWWGDYAAEPPAGQLNVIHPGTTELVQDIIRDVTYRFPDSLYHAGGDEINPHCWPTNPEMAAYVSQHNVTYNDLWHNFTDQVVDYVSQQNKRIVFWEDSIHPNISKEAVVQTWLSPAWKYTTVGHDVIISNYDYFYLDCGSGGWLGNDTSYISPLQVETPNDTSNYGGSGGSWCAPFKTWQRIYSYDMTFNITDKDRVLGGEVALWSEQSGPTVLDGRLWPRSSAAAEIYWSGSYDVQGMRRTLEEVQPRFNDWVLRLMDRGIDAEPNTPRWCLLHPNQCNVEQ</sequence>
<feature type="chain" id="PRO_5016977292" description="Beta-hexosaminidase" evidence="9">
    <location>
        <begin position="20"/>
        <end position="554"/>
    </location>
</feature>
<comment type="catalytic activity">
    <reaction evidence="1 7">
        <text>Hydrolysis of terminal non-reducing N-acetyl-D-hexosamine residues in N-acetyl-beta-D-hexosaminides.</text>
        <dbReference type="EC" id="3.2.1.52"/>
    </reaction>
</comment>
<dbReference type="Gene3D" id="3.20.20.80">
    <property type="entry name" value="Glycosidases"/>
    <property type="match status" value="1"/>
</dbReference>
<keyword evidence="13" id="KW-1185">Reference proteome</keyword>
<keyword evidence="6 7" id="KW-0326">Glycosidase</keyword>
<dbReference type="Pfam" id="PF00728">
    <property type="entry name" value="Glyco_hydro_20"/>
    <property type="match status" value="1"/>
</dbReference>
<evidence type="ECO:0000259" key="10">
    <source>
        <dbReference type="Pfam" id="PF00728"/>
    </source>
</evidence>
<evidence type="ECO:0000256" key="5">
    <source>
        <dbReference type="ARBA" id="ARBA00023180"/>
    </source>
</evidence>
<dbReference type="OrthoDB" id="428480at2759"/>
<dbReference type="InterPro" id="IPR017853">
    <property type="entry name" value="GH"/>
</dbReference>
<dbReference type="EMBL" id="PJQM01003064">
    <property type="protein sequence ID" value="RCH90991.1"/>
    <property type="molecule type" value="Genomic_DNA"/>
</dbReference>
<evidence type="ECO:0000256" key="8">
    <source>
        <dbReference type="PIRSR" id="PIRSR001093-1"/>
    </source>
</evidence>
<dbReference type="InterPro" id="IPR029018">
    <property type="entry name" value="Hex-like_dom2"/>
</dbReference>
<reference evidence="12 13" key="1">
    <citation type="journal article" date="2018" name="G3 (Bethesda)">
        <title>Phylogenetic and Phylogenomic Definition of Rhizopus Species.</title>
        <authorList>
            <person name="Gryganskyi A.P."/>
            <person name="Golan J."/>
            <person name="Dolatabadi S."/>
            <person name="Mondo S."/>
            <person name="Robb S."/>
            <person name="Idnurm A."/>
            <person name="Muszewska A."/>
            <person name="Steczkiewicz K."/>
            <person name="Masonjones S."/>
            <person name="Liao H.L."/>
            <person name="Gajdeczka M.T."/>
            <person name="Anike F."/>
            <person name="Vuek A."/>
            <person name="Anishchenko I.M."/>
            <person name="Voigt K."/>
            <person name="de Hoog G.S."/>
            <person name="Smith M.E."/>
            <person name="Heitman J."/>
            <person name="Vilgalys R."/>
            <person name="Stajich J.E."/>
        </authorList>
    </citation>
    <scope>NUCLEOTIDE SEQUENCE [LARGE SCALE GENOMIC DNA]</scope>
    <source>
        <strain evidence="12 13">LSU 92-RS-03</strain>
    </source>
</reference>
<dbReference type="GO" id="GO:0030203">
    <property type="term" value="P:glycosaminoglycan metabolic process"/>
    <property type="evidence" value="ECO:0007669"/>
    <property type="project" value="TreeGrafter"/>
</dbReference>
<comment type="similarity">
    <text evidence="2 7">Belongs to the glycosyl hydrolase 20 family.</text>
</comment>
<protein>
    <recommendedName>
        <fullName evidence="7">Beta-hexosaminidase</fullName>
        <ecNumber evidence="7">3.2.1.52</ecNumber>
    </recommendedName>
</protein>
<dbReference type="FunFam" id="3.20.20.80:FF:000063">
    <property type="entry name" value="Beta-hexosaminidase"/>
    <property type="match status" value="1"/>
</dbReference>
<evidence type="ECO:0000256" key="2">
    <source>
        <dbReference type="ARBA" id="ARBA00006285"/>
    </source>
</evidence>
<evidence type="ECO:0000313" key="13">
    <source>
        <dbReference type="Proteomes" id="UP000253551"/>
    </source>
</evidence>
<dbReference type="PANTHER" id="PTHR22600">
    <property type="entry name" value="BETA-HEXOSAMINIDASE"/>
    <property type="match status" value="1"/>
</dbReference>
<feature type="signal peptide" evidence="9">
    <location>
        <begin position="1"/>
        <end position="19"/>
    </location>
</feature>